<dbReference type="Proteomes" id="UP000604117">
    <property type="component" value="Unassembled WGS sequence"/>
</dbReference>
<name>A0ABQ4D002_9ACTN</name>
<organism evidence="1 2">
    <name type="scientific">Asanoa siamensis</name>
    <dbReference type="NCBI Taxonomy" id="926357"/>
    <lineage>
        <taxon>Bacteria</taxon>
        <taxon>Bacillati</taxon>
        <taxon>Actinomycetota</taxon>
        <taxon>Actinomycetes</taxon>
        <taxon>Micromonosporales</taxon>
        <taxon>Micromonosporaceae</taxon>
        <taxon>Asanoa</taxon>
    </lineage>
</organism>
<gene>
    <name evidence="1" type="ORF">Asi02nite_63920</name>
</gene>
<dbReference type="EMBL" id="BONE01000072">
    <property type="protein sequence ID" value="GIF76874.1"/>
    <property type="molecule type" value="Genomic_DNA"/>
</dbReference>
<dbReference type="Gene3D" id="2.30.320.10">
    <property type="entry name" value="YwqG-like"/>
    <property type="match status" value="1"/>
</dbReference>
<protein>
    <submittedName>
        <fullName evidence="1">Uncharacterized protein</fullName>
    </submittedName>
</protein>
<comment type="caution">
    <text evidence="1">The sequence shown here is derived from an EMBL/GenBank/DDBJ whole genome shotgun (WGS) entry which is preliminary data.</text>
</comment>
<evidence type="ECO:0000313" key="2">
    <source>
        <dbReference type="Proteomes" id="UP000604117"/>
    </source>
</evidence>
<accession>A0ABQ4D002</accession>
<reference evidence="1 2" key="1">
    <citation type="submission" date="2021-01" db="EMBL/GenBank/DDBJ databases">
        <title>Whole genome shotgun sequence of Asanoa siamensis NBRC 107932.</title>
        <authorList>
            <person name="Komaki H."/>
            <person name="Tamura T."/>
        </authorList>
    </citation>
    <scope>NUCLEOTIDE SEQUENCE [LARGE SCALE GENOMIC DNA]</scope>
    <source>
        <strain evidence="1 2">NBRC 107932</strain>
    </source>
</reference>
<keyword evidence="2" id="KW-1185">Reference proteome</keyword>
<evidence type="ECO:0000313" key="1">
    <source>
        <dbReference type="EMBL" id="GIF76874.1"/>
    </source>
</evidence>
<proteinExistence type="predicted"/>
<sequence>MNSNDVDARAAGPRLPADTVLSFFYDLPEERWGFDPADAGHWRVLVAPVESAVPVTGPESAESFPAAAVDTVAVSTIPEPHLCASAPGLRLAGVRTRSAA</sequence>